<accession>A0ABU4WHE4</accession>
<feature type="domain" description="DUF2157" evidence="2">
    <location>
        <begin position="14"/>
        <end position="156"/>
    </location>
</feature>
<evidence type="ECO:0000256" key="1">
    <source>
        <dbReference type="SAM" id="Phobius"/>
    </source>
</evidence>
<proteinExistence type="predicted"/>
<feature type="transmembrane region" description="Helical" evidence="1">
    <location>
        <begin position="411"/>
        <end position="430"/>
    </location>
</feature>
<reference evidence="3 4" key="1">
    <citation type="submission" date="2022-03" db="EMBL/GenBank/DDBJ databases">
        <title>Novel taxa within the pig intestine.</title>
        <authorList>
            <person name="Wylensek D."/>
            <person name="Bishof K."/>
            <person name="Afrizal A."/>
            <person name="Clavel T."/>
        </authorList>
    </citation>
    <scope>NUCLEOTIDE SEQUENCE [LARGE SCALE GENOMIC DNA]</scope>
    <source>
        <strain evidence="3 4">CLA-KB-P66</strain>
    </source>
</reference>
<feature type="transmembrane region" description="Helical" evidence="1">
    <location>
        <begin position="43"/>
        <end position="65"/>
    </location>
</feature>
<gene>
    <name evidence="3" type="ORF">MOX91_04630</name>
</gene>
<feature type="transmembrane region" description="Helical" evidence="1">
    <location>
        <begin position="329"/>
        <end position="346"/>
    </location>
</feature>
<keyword evidence="1" id="KW-0812">Transmembrane</keyword>
<dbReference type="EMBL" id="JALBUT010000004">
    <property type="protein sequence ID" value="MDX8415466.1"/>
    <property type="molecule type" value="Genomic_DNA"/>
</dbReference>
<feature type="transmembrane region" description="Helical" evidence="1">
    <location>
        <begin position="77"/>
        <end position="97"/>
    </location>
</feature>
<evidence type="ECO:0000313" key="4">
    <source>
        <dbReference type="Proteomes" id="UP001275932"/>
    </source>
</evidence>
<protein>
    <submittedName>
        <fullName evidence="3">DUF2157 domain-containing protein</fullName>
    </submittedName>
</protein>
<dbReference type="Pfam" id="PF09925">
    <property type="entry name" value="DUF2157"/>
    <property type="match status" value="1"/>
</dbReference>
<comment type="caution">
    <text evidence="3">The sequence shown here is derived from an EMBL/GenBank/DDBJ whole genome shotgun (WGS) entry which is preliminary data.</text>
</comment>
<keyword evidence="1" id="KW-1133">Transmembrane helix</keyword>
<feature type="transmembrane region" description="Helical" evidence="1">
    <location>
        <begin position="227"/>
        <end position="246"/>
    </location>
</feature>
<sequence>MSNFEKRLLDKLPEYYDAGLIDTFSEQRLRSYLSEKSAASGKFFTTLSIYILAAAVAILGVFLLLQYNWENFQDVTKLVIGFIPLLFSAVFGILYFAKFFKNALFADIAAILNLLGVIAAVLITNDVFYLYGSEYHAWATIILTALPIPFIFRSSLSALFLIILTLSNSHFETAEIQNLFCFTNVILAFFIYKKSYDDTRAVNFVSYILLCLILPFIFFVSDIFSAFVNDATFFALGAAIPLLKFAKQKEIKDVFPICFSWIWIIAFVYIFYCGSVYFNTTLSIRAFFESLKEMHNLNFLAIGSFYAANFYFVCKFFKSLFDKETNKAYVVLSAVGFFPIFLLSTMEEKVDINTVQNFICAYVFLSAFAFVLSAIRRKSFVLLNCGSLLVVVWAVSKFFSDNLDSLSVSKSLLIAGLIIAALNFSLSKLLKNIGE</sequence>
<evidence type="ECO:0000259" key="2">
    <source>
        <dbReference type="Pfam" id="PF09925"/>
    </source>
</evidence>
<feature type="transmembrane region" description="Helical" evidence="1">
    <location>
        <begin position="298"/>
        <end position="317"/>
    </location>
</feature>
<feature type="transmembrane region" description="Helical" evidence="1">
    <location>
        <begin position="352"/>
        <end position="373"/>
    </location>
</feature>
<keyword evidence="1" id="KW-0472">Membrane</keyword>
<keyword evidence="4" id="KW-1185">Reference proteome</keyword>
<feature type="transmembrane region" description="Helical" evidence="1">
    <location>
        <begin position="135"/>
        <end position="164"/>
    </location>
</feature>
<feature type="transmembrane region" description="Helical" evidence="1">
    <location>
        <begin position="258"/>
        <end position="278"/>
    </location>
</feature>
<name>A0ABU4WHE4_9BACT</name>
<organism evidence="3 4">
    <name type="scientific">Intestinicryptomonas porci</name>
    <dbReference type="NCBI Taxonomy" id="2926320"/>
    <lineage>
        <taxon>Bacteria</taxon>
        <taxon>Pseudomonadati</taxon>
        <taxon>Verrucomicrobiota</taxon>
        <taxon>Opitutia</taxon>
        <taxon>Opitutales</taxon>
        <taxon>Intestinicryptomonaceae</taxon>
        <taxon>Intestinicryptomonas</taxon>
    </lineage>
</organism>
<evidence type="ECO:0000313" key="3">
    <source>
        <dbReference type="EMBL" id="MDX8415466.1"/>
    </source>
</evidence>
<feature type="transmembrane region" description="Helical" evidence="1">
    <location>
        <begin position="380"/>
        <end position="399"/>
    </location>
</feature>
<dbReference type="RefSeq" id="WP_370396914.1">
    <property type="nucleotide sequence ID" value="NZ_JALBUT010000004.1"/>
</dbReference>
<dbReference type="InterPro" id="IPR018677">
    <property type="entry name" value="DUF2157"/>
</dbReference>
<feature type="transmembrane region" description="Helical" evidence="1">
    <location>
        <begin position="204"/>
        <end position="221"/>
    </location>
</feature>
<feature type="transmembrane region" description="Helical" evidence="1">
    <location>
        <begin position="176"/>
        <end position="192"/>
    </location>
</feature>
<feature type="transmembrane region" description="Helical" evidence="1">
    <location>
        <begin position="103"/>
        <end position="123"/>
    </location>
</feature>
<dbReference type="Proteomes" id="UP001275932">
    <property type="component" value="Unassembled WGS sequence"/>
</dbReference>